<evidence type="ECO:0000256" key="3">
    <source>
        <dbReference type="ARBA" id="ARBA00023004"/>
    </source>
</evidence>
<evidence type="ECO:0000256" key="5">
    <source>
        <dbReference type="SAM" id="SignalP"/>
    </source>
</evidence>
<gene>
    <name evidence="7" type="ORF">Thini_4461</name>
</gene>
<dbReference type="PANTHER" id="PTHR40942:SF4">
    <property type="entry name" value="CYTOCHROME C5"/>
    <property type="match status" value="1"/>
</dbReference>
<dbReference type="Pfam" id="PF13442">
    <property type="entry name" value="Cytochrome_CBB3"/>
    <property type="match status" value="2"/>
</dbReference>
<dbReference type="SUPFAM" id="SSF46626">
    <property type="entry name" value="Cytochrome c"/>
    <property type="match status" value="2"/>
</dbReference>
<keyword evidence="8" id="KW-1185">Reference proteome</keyword>
<evidence type="ECO:0000259" key="6">
    <source>
        <dbReference type="PROSITE" id="PS51007"/>
    </source>
</evidence>
<organism evidence="7 8">
    <name type="scientific">Thiothrix nivea (strain ATCC 35100 / DSM 5205 / JP2)</name>
    <dbReference type="NCBI Taxonomy" id="870187"/>
    <lineage>
        <taxon>Bacteria</taxon>
        <taxon>Pseudomonadati</taxon>
        <taxon>Pseudomonadota</taxon>
        <taxon>Gammaproteobacteria</taxon>
        <taxon>Thiotrichales</taxon>
        <taxon>Thiotrichaceae</taxon>
        <taxon>Thiothrix</taxon>
    </lineage>
</organism>
<dbReference type="InterPro" id="IPR036909">
    <property type="entry name" value="Cyt_c-like_dom_sf"/>
</dbReference>
<dbReference type="Gene3D" id="1.10.760.10">
    <property type="entry name" value="Cytochrome c-like domain"/>
    <property type="match status" value="2"/>
</dbReference>
<dbReference type="GO" id="GO:0046872">
    <property type="term" value="F:metal ion binding"/>
    <property type="evidence" value="ECO:0007669"/>
    <property type="project" value="UniProtKB-KW"/>
</dbReference>
<dbReference type="AlphaFoldDB" id="A0A656HN32"/>
<evidence type="ECO:0000313" key="8">
    <source>
        <dbReference type="Proteomes" id="UP000005317"/>
    </source>
</evidence>
<accession>A0A656HN32</accession>
<dbReference type="GO" id="GO:0020037">
    <property type="term" value="F:heme binding"/>
    <property type="evidence" value="ECO:0007669"/>
    <property type="project" value="InterPro"/>
</dbReference>
<evidence type="ECO:0000256" key="4">
    <source>
        <dbReference type="PROSITE-ProRule" id="PRU00433"/>
    </source>
</evidence>
<feature type="domain" description="Cytochrome c" evidence="6">
    <location>
        <begin position="128"/>
        <end position="208"/>
    </location>
</feature>
<feature type="chain" id="PRO_5024942506" evidence="5">
    <location>
        <begin position="23"/>
        <end position="216"/>
    </location>
</feature>
<keyword evidence="3 4" id="KW-0408">Iron</keyword>
<dbReference type="RefSeq" id="WP_002710799.1">
    <property type="nucleotide sequence ID" value="NZ_JH651384.1"/>
</dbReference>
<feature type="signal peptide" evidence="5">
    <location>
        <begin position="1"/>
        <end position="22"/>
    </location>
</feature>
<dbReference type="GO" id="GO:0009055">
    <property type="term" value="F:electron transfer activity"/>
    <property type="evidence" value="ECO:0007669"/>
    <property type="project" value="InterPro"/>
</dbReference>
<sequence length="216" mass="24030" precursor="true">MKKVIISTLFASLYFSAQLAGAGELSADLKAGQDLYNQLCVNCHATGVDGAPRLGNKDDWKERLRMGEDTLYEAVIEGPNHMYSKGNSPIESEGQIRSMIAYMMHSVTDDETSKLINTATDEEKARHMRLLRGYKNYDLVCFNCHNSSEEGAPQVGKPEEWGSRKDLGVDKLTDSVINGKGHMFIRAGTANFSEADYKGMVEYMLSTLERLQSSKQ</sequence>
<dbReference type="EMBL" id="JH651384">
    <property type="protein sequence ID" value="EIJ36936.1"/>
    <property type="molecule type" value="Genomic_DNA"/>
</dbReference>
<keyword evidence="5" id="KW-0732">Signal</keyword>
<dbReference type="InterPro" id="IPR009056">
    <property type="entry name" value="Cyt_c-like_dom"/>
</dbReference>
<dbReference type="Proteomes" id="UP000005317">
    <property type="component" value="Unassembled WGS sequence"/>
</dbReference>
<keyword evidence="2 4" id="KW-0479">Metal-binding</keyword>
<reference evidence="8" key="1">
    <citation type="journal article" date="2011" name="Stand. Genomic Sci.">
        <title>Genome sequence of the filamentous, gliding Thiothrix nivea neotype strain (JP2(T)).</title>
        <authorList>
            <person name="Lapidus A."/>
            <person name="Nolan M."/>
            <person name="Lucas S."/>
            <person name="Glavina Del Rio T."/>
            <person name="Tice H."/>
            <person name="Cheng J.F."/>
            <person name="Tapia R."/>
            <person name="Han C."/>
            <person name="Goodwin L."/>
            <person name="Pitluck S."/>
            <person name="Liolios K."/>
            <person name="Pagani I."/>
            <person name="Ivanova N."/>
            <person name="Huntemann M."/>
            <person name="Mavromatis K."/>
            <person name="Mikhailova N."/>
            <person name="Pati A."/>
            <person name="Chen A."/>
            <person name="Palaniappan K."/>
            <person name="Land M."/>
            <person name="Brambilla E.M."/>
            <person name="Rohde M."/>
            <person name="Abt B."/>
            <person name="Verbarg S."/>
            <person name="Goker M."/>
            <person name="Bristow J."/>
            <person name="Eisen J.A."/>
            <person name="Markowitz V."/>
            <person name="Hugenholtz P."/>
            <person name="Kyrpides N.C."/>
            <person name="Klenk H.P."/>
            <person name="Woyke T."/>
        </authorList>
    </citation>
    <scope>NUCLEOTIDE SEQUENCE [LARGE SCALE GENOMIC DNA]</scope>
    <source>
        <strain evidence="8">ATCC 35100 / DSM 5205 / JP2</strain>
    </source>
</reference>
<dbReference type="PANTHER" id="PTHR40942">
    <property type="match status" value="1"/>
</dbReference>
<protein>
    <submittedName>
        <fullName evidence="7">Cytochrome c class I</fullName>
    </submittedName>
</protein>
<evidence type="ECO:0000256" key="1">
    <source>
        <dbReference type="ARBA" id="ARBA00022617"/>
    </source>
</evidence>
<evidence type="ECO:0000256" key="2">
    <source>
        <dbReference type="ARBA" id="ARBA00022723"/>
    </source>
</evidence>
<keyword evidence="1 4" id="KW-0349">Heme</keyword>
<dbReference type="PROSITE" id="PS51007">
    <property type="entry name" value="CYTC"/>
    <property type="match status" value="2"/>
</dbReference>
<evidence type="ECO:0000313" key="7">
    <source>
        <dbReference type="EMBL" id="EIJ36936.1"/>
    </source>
</evidence>
<name>A0A656HN32_THINJ</name>
<feature type="domain" description="Cytochrome c" evidence="6">
    <location>
        <begin position="27"/>
        <end position="107"/>
    </location>
</feature>
<proteinExistence type="predicted"/>